<evidence type="ECO:0000256" key="7">
    <source>
        <dbReference type="ARBA" id="ARBA00023098"/>
    </source>
</evidence>
<evidence type="ECO:0000256" key="5">
    <source>
        <dbReference type="ARBA" id="ARBA00022827"/>
    </source>
</evidence>
<keyword evidence="5" id="KW-0274">FAD</keyword>
<dbReference type="SUPFAM" id="SSF54373">
    <property type="entry name" value="FAD-linked reductases, C-terminal domain"/>
    <property type="match status" value="1"/>
</dbReference>
<dbReference type="EC" id="1.1.3.6" evidence="13"/>
<keyword evidence="4" id="KW-0285">Flavoprotein</keyword>
<evidence type="ECO:0000313" key="17">
    <source>
        <dbReference type="EMBL" id="WTQ84252.1"/>
    </source>
</evidence>
<dbReference type="Pfam" id="PF13450">
    <property type="entry name" value="NAD_binding_8"/>
    <property type="match status" value="1"/>
</dbReference>
<dbReference type="PANTHER" id="PTHR47470:SF1">
    <property type="entry name" value="FAD-DEPENDENT OXIDOREDUCTASE 2 FAD BINDING DOMAIN-CONTAINING PROTEIN"/>
    <property type="match status" value="1"/>
</dbReference>
<keyword evidence="8" id="KW-1207">Sterol metabolism</keyword>
<dbReference type="Gene3D" id="3.50.50.60">
    <property type="entry name" value="FAD/NAD(P)-binding domain"/>
    <property type="match status" value="1"/>
</dbReference>
<keyword evidence="18" id="KW-1185">Reference proteome</keyword>
<dbReference type="EC" id="5.3.3.1" evidence="11"/>
<feature type="domain" description="Glucose-methanol-choline oxidoreductase C-terminal" evidence="16">
    <location>
        <begin position="426"/>
        <end position="483"/>
    </location>
</feature>
<evidence type="ECO:0000256" key="6">
    <source>
        <dbReference type="ARBA" id="ARBA00023002"/>
    </source>
</evidence>
<evidence type="ECO:0000256" key="12">
    <source>
        <dbReference type="ARBA" id="ARBA00049645"/>
    </source>
</evidence>
<evidence type="ECO:0000256" key="15">
    <source>
        <dbReference type="ARBA" id="ARBA00049778"/>
    </source>
</evidence>
<keyword evidence="3" id="KW-0153">Cholesterol metabolism</keyword>
<evidence type="ECO:0000313" key="18">
    <source>
        <dbReference type="Proteomes" id="UP001622557"/>
    </source>
</evidence>
<evidence type="ECO:0000259" key="16">
    <source>
        <dbReference type="Pfam" id="PF05199"/>
    </source>
</evidence>
<organism evidence="17 18">
    <name type="scientific">Streptomyces achromogenes</name>
    <dbReference type="NCBI Taxonomy" id="67255"/>
    <lineage>
        <taxon>Bacteria</taxon>
        <taxon>Bacillati</taxon>
        <taxon>Actinomycetota</taxon>
        <taxon>Actinomycetes</taxon>
        <taxon>Kitasatosporales</taxon>
        <taxon>Streptomycetaceae</taxon>
        <taxon>Streptomyces</taxon>
    </lineage>
</organism>
<accession>A0ABZ1KWC7</accession>
<dbReference type="EMBL" id="CP108164">
    <property type="protein sequence ID" value="WTQ84252.1"/>
    <property type="molecule type" value="Genomic_DNA"/>
</dbReference>
<comment type="pathway">
    <text evidence="12">Steroid metabolism; cholesterol degradation.</text>
</comment>
<name>A0ABZ1KWC7_STRAH</name>
<comment type="similarity">
    <text evidence="2">Belongs to the GMC oxidoreductase family.</text>
</comment>
<dbReference type="InterPro" id="IPR007867">
    <property type="entry name" value="GMC_OxRtase_C"/>
</dbReference>
<protein>
    <recommendedName>
        <fullName evidence="14">Cholesterol oxidase</fullName>
        <ecNumber evidence="13">1.1.3.6</ecNumber>
        <ecNumber evidence="11">5.3.3.1</ecNumber>
    </recommendedName>
    <alternativeName>
        <fullName evidence="15">Cholesterol isomerase</fullName>
    </alternativeName>
</protein>
<keyword evidence="9" id="KW-0753">Steroid metabolism</keyword>
<evidence type="ECO:0000256" key="1">
    <source>
        <dbReference type="ARBA" id="ARBA00001974"/>
    </source>
</evidence>
<dbReference type="PANTHER" id="PTHR47470">
    <property type="entry name" value="CHOLESTEROL OXIDASE"/>
    <property type="match status" value="1"/>
</dbReference>
<dbReference type="RefSeq" id="WP_405451620.1">
    <property type="nucleotide sequence ID" value="NZ_CP108164.1"/>
</dbReference>
<dbReference type="InterPro" id="IPR036188">
    <property type="entry name" value="FAD/NAD-bd_sf"/>
</dbReference>
<evidence type="ECO:0000256" key="4">
    <source>
        <dbReference type="ARBA" id="ARBA00022630"/>
    </source>
</evidence>
<dbReference type="SUPFAM" id="SSF51905">
    <property type="entry name" value="FAD/NAD(P)-binding domain"/>
    <property type="match status" value="1"/>
</dbReference>
<evidence type="ECO:0000256" key="2">
    <source>
        <dbReference type="ARBA" id="ARBA00010790"/>
    </source>
</evidence>
<evidence type="ECO:0000256" key="3">
    <source>
        <dbReference type="ARBA" id="ARBA00022548"/>
    </source>
</evidence>
<evidence type="ECO:0000256" key="8">
    <source>
        <dbReference type="ARBA" id="ARBA00023166"/>
    </source>
</evidence>
<proteinExistence type="inferred from homology"/>
<keyword evidence="10" id="KW-0413">Isomerase</keyword>
<dbReference type="GeneID" id="97284729"/>
<evidence type="ECO:0000256" key="13">
    <source>
        <dbReference type="ARBA" id="ARBA00049723"/>
    </source>
</evidence>
<evidence type="ECO:0000256" key="10">
    <source>
        <dbReference type="ARBA" id="ARBA00023235"/>
    </source>
</evidence>
<reference evidence="17 18" key="1">
    <citation type="submission" date="2022-10" db="EMBL/GenBank/DDBJ databases">
        <title>The complete genomes of actinobacterial strains from the NBC collection.</title>
        <authorList>
            <person name="Joergensen T.S."/>
            <person name="Alvarez Arevalo M."/>
            <person name="Sterndorff E.B."/>
            <person name="Faurdal D."/>
            <person name="Vuksanovic O."/>
            <person name="Mourched A.-S."/>
            <person name="Charusanti P."/>
            <person name="Shaw S."/>
            <person name="Blin K."/>
            <person name="Weber T."/>
        </authorList>
    </citation>
    <scope>NUCLEOTIDE SEQUENCE [LARGE SCALE GENOMIC DNA]</scope>
    <source>
        <strain evidence="17 18">NBC_00156</strain>
    </source>
</reference>
<keyword evidence="7" id="KW-0443">Lipid metabolism</keyword>
<dbReference type="Proteomes" id="UP001622557">
    <property type="component" value="Chromosome"/>
</dbReference>
<sequence length="499" mass="53858">MGHITEERRRAVVVGTGFGGAITALRLARAGVDVLLLERGIRWPVRPGADVFPRMFHQDRRASWLTPGPVFTGSPPAVWRPYTGVMERVRGIGMDVMCGAGVGGGSLVYHGMTVQPTEAAFTACMPAALDYAAFDADYYRRVAAVLRPAPIPDDVLAHKRYRAARQFTRKVKAAGFAPYRVPLPLDWEWVRRELRGELPPSYSTGDVILGANNGGKRTVDVTYVAAAEATGRVETAPLHVVRDISRDARGRWVAHTDRIATDGRVLERKRIVTDALFLAAGSAGTSRLLVKARAKNLVPGLPDAVGSHWGNNGDRIFSWTPLGDSPGPLQGGPACVGLRDNSTPDDPLTLIHGPIPFPVDLGTTSLIGFGLVEPRGRFVHDPLRDDAVLHWSQTYDAALTRRIAARLRRIVGGSLAEDLRNPMLDTTLFDTTTYHPLGGATIGTVCDAYGRVLGQRGLYVNDGALIPGSTGAANPSMTIAALAERNMDEIVRRDVGTVF</sequence>
<keyword evidence="6" id="KW-0560">Oxidoreductase</keyword>
<evidence type="ECO:0000256" key="14">
    <source>
        <dbReference type="ARBA" id="ARBA00049744"/>
    </source>
</evidence>
<dbReference type="InterPro" id="IPR052542">
    <property type="entry name" value="Cholesterol_Oxidase"/>
</dbReference>
<comment type="cofactor">
    <cofactor evidence="1">
        <name>FAD</name>
        <dbReference type="ChEBI" id="CHEBI:57692"/>
    </cofactor>
</comment>
<evidence type="ECO:0000256" key="9">
    <source>
        <dbReference type="ARBA" id="ARBA00023221"/>
    </source>
</evidence>
<gene>
    <name evidence="17" type="ORF">OG350_29855</name>
</gene>
<dbReference type="Gene3D" id="3.30.410.10">
    <property type="entry name" value="Cholesterol Oxidase, domain 2"/>
    <property type="match status" value="1"/>
</dbReference>
<evidence type="ECO:0000256" key="11">
    <source>
        <dbReference type="ARBA" id="ARBA00038856"/>
    </source>
</evidence>
<dbReference type="Pfam" id="PF05199">
    <property type="entry name" value="GMC_oxred_C"/>
    <property type="match status" value="1"/>
</dbReference>